<dbReference type="Proteomes" id="UP000886800">
    <property type="component" value="Unassembled WGS sequence"/>
</dbReference>
<accession>A0A9D1WR32</accession>
<reference evidence="2" key="1">
    <citation type="journal article" date="2021" name="PeerJ">
        <title>Extensive microbial diversity within the chicken gut microbiome revealed by metagenomics and culture.</title>
        <authorList>
            <person name="Gilroy R."/>
            <person name="Ravi A."/>
            <person name="Getino M."/>
            <person name="Pursley I."/>
            <person name="Horton D.L."/>
            <person name="Alikhan N.F."/>
            <person name="Baker D."/>
            <person name="Gharbi K."/>
            <person name="Hall N."/>
            <person name="Watson M."/>
            <person name="Adriaenssens E.M."/>
            <person name="Foster-Nyarko E."/>
            <person name="Jarju S."/>
            <person name="Secka A."/>
            <person name="Antonio M."/>
            <person name="Oren A."/>
            <person name="Chaudhuri R.R."/>
            <person name="La Ragione R."/>
            <person name="Hildebrand F."/>
            <person name="Pallen M.J."/>
        </authorList>
    </citation>
    <scope>NUCLEOTIDE SEQUENCE</scope>
    <source>
        <strain evidence="2">CHK188-5543</strain>
    </source>
</reference>
<dbReference type="PANTHER" id="PTHR36111:SF2">
    <property type="entry name" value="INNER MEMBRANE PROTEIN"/>
    <property type="match status" value="1"/>
</dbReference>
<evidence type="ECO:0000313" key="3">
    <source>
        <dbReference type="Proteomes" id="UP000886800"/>
    </source>
</evidence>
<keyword evidence="1" id="KW-0472">Membrane</keyword>
<keyword evidence="1" id="KW-1133">Transmembrane helix</keyword>
<dbReference type="Pfam" id="PF04474">
    <property type="entry name" value="DUF554"/>
    <property type="match status" value="1"/>
</dbReference>
<dbReference type="PANTHER" id="PTHR36111">
    <property type="entry name" value="INNER MEMBRANE PROTEIN-RELATED"/>
    <property type="match status" value="1"/>
</dbReference>
<feature type="transmembrane region" description="Helical" evidence="1">
    <location>
        <begin position="36"/>
        <end position="55"/>
    </location>
</feature>
<dbReference type="InterPro" id="IPR007563">
    <property type="entry name" value="DUF554"/>
</dbReference>
<feature type="transmembrane region" description="Helical" evidence="1">
    <location>
        <begin position="6"/>
        <end position="24"/>
    </location>
</feature>
<evidence type="ECO:0000256" key="1">
    <source>
        <dbReference type="SAM" id="Phobius"/>
    </source>
</evidence>
<feature type="transmembrane region" description="Helical" evidence="1">
    <location>
        <begin position="180"/>
        <end position="205"/>
    </location>
</feature>
<proteinExistence type="predicted"/>
<keyword evidence="1" id="KW-0812">Transmembrane</keyword>
<dbReference type="AlphaFoldDB" id="A0A9D1WR32"/>
<gene>
    <name evidence="2" type="ORF">H9736_03820</name>
</gene>
<name>A0A9D1WR32_9FIRM</name>
<feature type="transmembrane region" description="Helical" evidence="1">
    <location>
        <begin position="146"/>
        <end position="168"/>
    </location>
</feature>
<protein>
    <submittedName>
        <fullName evidence="2">DUF554 domain-containing protein</fullName>
    </submittedName>
</protein>
<reference evidence="2" key="2">
    <citation type="submission" date="2021-04" db="EMBL/GenBank/DDBJ databases">
        <authorList>
            <person name="Gilroy R."/>
        </authorList>
    </citation>
    <scope>NUCLEOTIDE SEQUENCE</scope>
    <source>
        <strain evidence="2">CHK188-5543</strain>
    </source>
</reference>
<evidence type="ECO:0000313" key="2">
    <source>
        <dbReference type="EMBL" id="HIX65356.1"/>
    </source>
</evidence>
<dbReference type="EMBL" id="DXES01000080">
    <property type="protein sequence ID" value="HIX65356.1"/>
    <property type="molecule type" value="Genomic_DNA"/>
</dbReference>
<comment type="caution">
    <text evidence="2">The sequence shown here is derived from an EMBL/GenBank/DDBJ whole genome shotgun (WGS) entry which is preliminary data.</text>
</comment>
<feature type="transmembrane region" description="Helical" evidence="1">
    <location>
        <begin position="61"/>
        <end position="83"/>
    </location>
</feature>
<feature type="transmembrane region" description="Helical" evidence="1">
    <location>
        <begin position="104"/>
        <end position="126"/>
    </location>
</feature>
<organism evidence="2 3">
    <name type="scientific">Candidatus Anaerotruncus excrementipullorum</name>
    <dbReference type="NCBI Taxonomy" id="2838465"/>
    <lineage>
        <taxon>Bacteria</taxon>
        <taxon>Bacillati</taxon>
        <taxon>Bacillota</taxon>
        <taxon>Clostridia</taxon>
        <taxon>Eubacteriales</taxon>
        <taxon>Oscillospiraceae</taxon>
        <taxon>Anaerotruncus</taxon>
    </lineage>
</organism>
<sequence length="238" mass="24304">MGTIVNSAAVLVGGLLGLLLRQGLSKRIEEIAMKLLGLSVFLVGLEGTLSAMMTVDGEGRLAASGSLLLIVSLLVGGVLGTGLDIDGVLQRGGRLVEQRLGREGFARGFVNTSLIVCVGAMAVIGALNDGLTGDSSVLFVKAAMDFVIAVVLASTLGFGVPFAFLPVLVYQGAITLAAGWLAPVVTGTLLDGICMVGYAIVVLIGTNFLGWTDIPTANLLPALAGPVLYEVVLRLIPG</sequence>